<proteinExistence type="predicted"/>
<dbReference type="Proteomes" id="UP000280819">
    <property type="component" value="Unassembled WGS sequence"/>
</dbReference>
<name>A0A3P1T1Q4_9ACTN</name>
<reference evidence="2 3" key="1">
    <citation type="submission" date="2018-11" db="EMBL/GenBank/DDBJ databases">
        <title>Genomes From Bacteria Associated with the Canine Oral Cavity: a Test Case for Automated Genome-Based Taxonomic Assignment.</title>
        <authorList>
            <person name="Coil D.A."/>
            <person name="Jospin G."/>
            <person name="Darling A.E."/>
            <person name="Wallis C."/>
            <person name="Davis I.J."/>
            <person name="Harris S."/>
            <person name="Eisen J.A."/>
            <person name="Holcombe L.J."/>
            <person name="O'Flynn C."/>
        </authorList>
    </citation>
    <scope>NUCLEOTIDE SEQUENCE [LARGE SCALE GENOMIC DNA]</scope>
    <source>
        <strain evidence="2 3">OH887_COT-365</strain>
    </source>
</reference>
<gene>
    <name evidence="2" type="ORF">EII34_15250</name>
</gene>
<keyword evidence="1" id="KW-1133">Transmembrane helix</keyword>
<comment type="caution">
    <text evidence="2">The sequence shown here is derived from an EMBL/GenBank/DDBJ whole genome shotgun (WGS) entry which is preliminary data.</text>
</comment>
<dbReference type="AlphaFoldDB" id="A0A3P1T1Q4"/>
<dbReference type="EMBL" id="RQZG01000026">
    <property type="protein sequence ID" value="RRD03168.1"/>
    <property type="molecule type" value="Genomic_DNA"/>
</dbReference>
<evidence type="ECO:0000313" key="2">
    <source>
        <dbReference type="EMBL" id="RRD03168.1"/>
    </source>
</evidence>
<keyword evidence="1" id="KW-0812">Transmembrane</keyword>
<feature type="transmembrane region" description="Helical" evidence="1">
    <location>
        <begin position="23"/>
        <end position="45"/>
    </location>
</feature>
<keyword evidence="1" id="KW-0472">Membrane</keyword>
<dbReference type="RefSeq" id="WP_124846029.1">
    <property type="nucleotide sequence ID" value="NZ_RQZG01000026.1"/>
</dbReference>
<evidence type="ECO:0000313" key="3">
    <source>
        <dbReference type="Proteomes" id="UP000280819"/>
    </source>
</evidence>
<sequence length="78" mass="7835">MTVVEYQGKLRIIETTTVRSTSLIGALMPVGGPLIGLGVGLAVGLGMSIPTGSGKNVGGRIADFGEGVWNGIKGFFGG</sequence>
<evidence type="ECO:0000256" key="1">
    <source>
        <dbReference type="SAM" id="Phobius"/>
    </source>
</evidence>
<organism evidence="2 3">
    <name type="scientific">Arachnia propionica</name>
    <dbReference type="NCBI Taxonomy" id="1750"/>
    <lineage>
        <taxon>Bacteria</taxon>
        <taxon>Bacillati</taxon>
        <taxon>Actinomycetota</taxon>
        <taxon>Actinomycetes</taxon>
        <taxon>Propionibacteriales</taxon>
        <taxon>Propionibacteriaceae</taxon>
        <taxon>Arachnia</taxon>
    </lineage>
</organism>
<accession>A0A3P1T1Q4</accession>
<protein>
    <submittedName>
        <fullName evidence="2">Uncharacterized protein</fullName>
    </submittedName>
</protein>